<keyword evidence="4" id="KW-1185">Reference proteome</keyword>
<protein>
    <submittedName>
        <fullName evidence="3">Uncharacterized protein</fullName>
    </submittedName>
</protein>
<proteinExistence type="predicted"/>
<name>A0A8S1HKT5_9PELO</name>
<dbReference type="AlphaFoldDB" id="A0A8S1HKT5"/>
<gene>
    <name evidence="3" type="ORF">CAUJ_LOCUS11854</name>
</gene>
<dbReference type="Proteomes" id="UP000835052">
    <property type="component" value="Unassembled WGS sequence"/>
</dbReference>
<accession>A0A8S1HKT5</accession>
<sequence>MSSLSSVAVLLLFATLASATSRLNGNVADAYGQVAEKLRTLATLHEERGRVPPIRTFGDFVAQAREEERMRRLVHQLDVVEDRLRHSNLDLGRPAEDSQPKSDLSLKYESKKYGK</sequence>
<evidence type="ECO:0000256" key="2">
    <source>
        <dbReference type="SAM" id="SignalP"/>
    </source>
</evidence>
<evidence type="ECO:0000256" key="1">
    <source>
        <dbReference type="SAM" id="MobiDB-lite"/>
    </source>
</evidence>
<dbReference type="EMBL" id="CAJGYM010000063">
    <property type="protein sequence ID" value="CAD6195936.1"/>
    <property type="molecule type" value="Genomic_DNA"/>
</dbReference>
<reference evidence="3" key="1">
    <citation type="submission" date="2020-10" db="EMBL/GenBank/DDBJ databases">
        <authorList>
            <person name="Kikuchi T."/>
        </authorList>
    </citation>
    <scope>NUCLEOTIDE SEQUENCE</scope>
    <source>
        <strain evidence="3">NKZ352</strain>
    </source>
</reference>
<comment type="caution">
    <text evidence="3">The sequence shown here is derived from an EMBL/GenBank/DDBJ whole genome shotgun (WGS) entry which is preliminary data.</text>
</comment>
<evidence type="ECO:0000313" key="4">
    <source>
        <dbReference type="Proteomes" id="UP000835052"/>
    </source>
</evidence>
<feature type="region of interest" description="Disordered" evidence="1">
    <location>
        <begin position="88"/>
        <end position="115"/>
    </location>
</feature>
<keyword evidence="2" id="KW-0732">Signal</keyword>
<feature type="signal peptide" evidence="2">
    <location>
        <begin position="1"/>
        <end position="19"/>
    </location>
</feature>
<feature type="chain" id="PRO_5035886319" evidence="2">
    <location>
        <begin position="20"/>
        <end position="115"/>
    </location>
</feature>
<organism evidence="3 4">
    <name type="scientific">Caenorhabditis auriculariae</name>
    <dbReference type="NCBI Taxonomy" id="2777116"/>
    <lineage>
        <taxon>Eukaryota</taxon>
        <taxon>Metazoa</taxon>
        <taxon>Ecdysozoa</taxon>
        <taxon>Nematoda</taxon>
        <taxon>Chromadorea</taxon>
        <taxon>Rhabditida</taxon>
        <taxon>Rhabditina</taxon>
        <taxon>Rhabditomorpha</taxon>
        <taxon>Rhabditoidea</taxon>
        <taxon>Rhabditidae</taxon>
        <taxon>Peloderinae</taxon>
        <taxon>Caenorhabditis</taxon>
    </lineage>
</organism>
<evidence type="ECO:0000313" key="3">
    <source>
        <dbReference type="EMBL" id="CAD6195936.1"/>
    </source>
</evidence>